<dbReference type="Pfam" id="PF03572">
    <property type="entry name" value="Peptidase_S41"/>
    <property type="match status" value="1"/>
</dbReference>
<name>A0ABY6BAE7_9GAMM</name>
<accession>A0ABY6BAE7</accession>
<dbReference type="PANTHER" id="PTHR11261:SF3">
    <property type="entry name" value="RETINOL-BINDING PROTEIN 3"/>
    <property type="match status" value="1"/>
</dbReference>
<evidence type="ECO:0000259" key="2">
    <source>
        <dbReference type="SMART" id="SM00245"/>
    </source>
</evidence>
<organism evidence="3 4">
    <name type="scientific">Tahibacter amnicola</name>
    <dbReference type="NCBI Taxonomy" id="2976241"/>
    <lineage>
        <taxon>Bacteria</taxon>
        <taxon>Pseudomonadati</taxon>
        <taxon>Pseudomonadota</taxon>
        <taxon>Gammaproteobacteria</taxon>
        <taxon>Lysobacterales</taxon>
        <taxon>Rhodanobacteraceae</taxon>
        <taxon>Tahibacter</taxon>
    </lineage>
</organism>
<evidence type="ECO:0000313" key="3">
    <source>
        <dbReference type="EMBL" id="UXI66639.1"/>
    </source>
</evidence>
<dbReference type="Pfam" id="PF11918">
    <property type="entry name" value="Peptidase_S41_N"/>
    <property type="match status" value="1"/>
</dbReference>
<protein>
    <submittedName>
        <fullName evidence="3">S41 family peptidase</fullName>
    </submittedName>
</protein>
<evidence type="ECO:0000256" key="1">
    <source>
        <dbReference type="SAM" id="SignalP"/>
    </source>
</evidence>
<dbReference type="InterPro" id="IPR029045">
    <property type="entry name" value="ClpP/crotonase-like_dom_sf"/>
</dbReference>
<dbReference type="RefSeq" id="WP_261693622.1">
    <property type="nucleotide sequence ID" value="NZ_CP104694.1"/>
</dbReference>
<dbReference type="PANTHER" id="PTHR11261">
    <property type="entry name" value="INTERPHOTORECEPTOR RETINOID-BINDING PROTEIN"/>
    <property type="match status" value="1"/>
</dbReference>
<gene>
    <name evidence="3" type="ORF">N4264_18040</name>
</gene>
<dbReference type="SUPFAM" id="SSF52096">
    <property type="entry name" value="ClpP/crotonase"/>
    <property type="match status" value="1"/>
</dbReference>
<dbReference type="Gene3D" id="3.90.226.10">
    <property type="entry name" value="2-enoyl-CoA Hydratase, Chain A, domain 1"/>
    <property type="match status" value="1"/>
</dbReference>
<dbReference type="InterPro" id="IPR005151">
    <property type="entry name" value="Tail-specific_protease"/>
</dbReference>
<keyword evidence="1" id="KW-0732">Signal</keyword>
<feature type="signal peptide" evidence="1">
    <location>
        <begin position="1"/>
        <end position="29"/>
    </location>
</feature>
<feature type="domain" description="Tail specific protease" evidence="2">
    <location>
        <begin position="131"/>
        <end position="325"/>
    </location>
</feature>
<dbReference type="EMBL" id="CP104694">
    <property type="protein sequence ID" value="UXI66639.1"/>
    <property type="molecule type" value="Genomic_DNA"/>
</dbReference>
<proteinExistence type="predicted"/>
<sequence length="368" mass="39823">MITSRELRLHAFRLTGLLLLGTATLPAAAQSVPGTPGQADTPIDASQCRQVVENLRRELNARYVFPERAAQADKALRKATATLCAQSSSEKLGQALTEQLKAVTKDGHLEVFYSEEPVPVTSPDSQPSAEESAAELAMIKTRNFGIERVERLPFNIGFLDLRLFAKAGDAAPSIASAMTLLAHTDALIIDLRFSGGGDTSTVAAYASYLFDERTRLNDIYYRIDNRTEQMWTAEFVAGPRYGASRPVYVLTSKDTFSAAEDFTYALKTLKRATIVGETTGGGAHPGNIVRLHDHFAAFIPDGRSISPVTQTNWEGTGVAPDLAVPAPDAFNKAQIAILEHMLAAEKNPARHKRLSDRIALLAGEAGAR</sequence>
<dbReference type="CDD" id="cd07563">
    <property type="entry name" value="Peptidase_S41_IRBP"/>
    <property type="match status" value="1"/>
</dbReference>
<keyword evidence="4" id="KW-1185">Reference proteome</keyword>
<evidence type="ECO:0000313" key="4">
    <source>
        <dbReference type="Proteomes" id="UP001064632"/>
    </source>
</evidence>
<dbReference type="Proteomes" id="UP001064632">
    <property type="component" value="Chromosome"/>
</dbReference>
<reference evidence="3" key="1">
    <citation type="submission" date="2022-09" db="EMBL/GenBank/DDBJ databases">
        <title>Tahibacter sp. nov., isolated from a fresh water.</title>
        <authorList>
            <person name="Baek J.H."/>
            <person name="Lee J.K."/>
            <person name="Kim J.M."/>
            <person name="Jeon C.O."/>
        </authorList>
    </citation>
    <scope>NUCLEOTIDE SEQUENCE</scope>
    <source>
        <strain evidence="3">W38</strain>
    </source>
</reference>
<dbReference type="SMART" id="SM00245">
    <property type="entry name" value="TSPc"/>
    <property type="match status" value="1"/>
</dbReference>
<dbReference type="Gene3D" id="3.30.750.44">
    <property type="match status" value="1"/>
</dbReference>
<feature type="chain" id="PRO_5047312409" evidence="1">
    <location>
        <begin position="30"/>
        <end position="368"/>
    </location>
</feature>